<keyword evidence="9" id="KW-0119">Carbohydrate metabolism</keyword>
<comment type="subcellular location">
    <subcellularLocation>
        <location evidence="9">Cytoplasm</location>
    </subcellularLocation>
</comment>
<protein>
    <recommendedName>
        <fullName evidence="4 8">Sucrose-6-phosphate hydrolase</fullName>
        <ecNumber evidence="3 8">3.2.1.26</ecNumber>
    </recommendedName>
    <alternativeName>
        <fullName evidence="7 9">Invertase</fullName>
    </alternativeName>
</protein>
<dbReference type="EMBL" id="CP095075">
    <property type="protein sequence ID" value="UOR11503.1"/>
    <property type="molecule type" value="Genomic_DNA"/>
</dbReference>
<keyword evidence="5 8" id="KW-0378">Hydrolase</keyword>
<evidence type="ECO:0000256" key="1">
    <source>
        <dbReference type="ARBA" id="ARBA00004914"/>
    </source>
</evidence>
<evidence type="ECO:0000256" key="7">
    <source>
        <dbReference type="ARBA" id="ARBA00033367"/>
    </source>
</evidence>
<dbReference type="SMART" id="SM00640">
    <property type="entry name" value="Glyco_32"/>
    <property type="match status" value="1"/>
</dbReference>
<dbReference type="NCBIfam" id="TIGR01322">
    <property type="entry name" value="scrB_fam"/>
    <property type="match status" value="1"/>
</dbReference>
<evidence type="ECO:0000259" key="11">
    <source>
        <dbReference type="Pfam" id="PF08244"/>
    </source>
</evidence>
<keyword evidence="13" id="KW-1185">Reference proteome</keyword>
<comment type="catalytic activity">
    <reaction evidence="8">
        <text>Hydrolysis of terminal non-reducing beta-D-fructofuranoside residues in beta-D-fructofuranosides.</text>
        <dbReference type="EC" id="3.2.1.26"/>
    </reaction>
</comment>
<comment type="pathway">
    <text evidence="1 9">Glycan biosynthesis; sucrose metabolism.</text>
</comment>
<keyword evidence="9" id="KW-0963">Cytoplasm</keyword>
<dbReference type="PROSITE" id="PS00609">
    <property type="entry name" value="GLYCOSYL_HYDROL_F32"/>
    <property type="match status" value="1"/>
</dbReference>
<feature type="domain" description="Glycosyl hydrolase family 32 N-terminal" evidence="10">
    <location>
        <begin position="32"/>
        <end position="337"/>
    </location>
</feature>
<dbReference type="InterPro" id="IPR006232">
    <property type="entry name" value="Suc6P_hydrolase"/>
</dbReference>
<dbReference type="GO" id="GO:0004564">
    <property type="term" value="F:beta-fructofuranosidase activity"/>
    <property type="evidence" value="ECO:0007669"/>
    <property type="project" value="UniProtKB-EC"/>
</dbReference>
<evidence type="ECO:0000256" key="9">
    <source>
        <dbReference type="RuleBase" id="RU365015"/>
    </source>
</evidence>
<dbReference type="InterPro" id="IPR023296">
    <property type="entry name" value="Glyco_hydro_beta-prop_sf"/>
</dbReference>
<sequence length="480" mass="55798">MSNDQSLREQAYQAIEKYEGVVRQDPYRQCFHLSPPVGLLNDPNGWIQWKGIYHLYFQWMPFHTGHGAKFWGHYSSRDLVNWTLEPIALTPSEWYDKNGCYSGSAITDQGKLKVFYTGNVKDENGNRETYQCSAESDNGVDFVKNGVEIYLPKGYTAHFRDPKVWKHEDHWYMVVGAQSADHYGCVVLFESADTKEWVFRGNLSHSTREEFGYLGYMWECPDFFSLDGEEVLIFSPQGVEADGIDYNNLYQTGYVIGELDYRQAEYKHGRFVELDRGFEFYAPQTTCDDRGRRLLVGWLGGPDHNEKSQPTHDYHWIHSMTIPRELRLEKGKLIQKPVEELSELRVKQWYDEQIVKSGVYEIERVSEVHIEGESLEGFELTLFSYMQLIYDQDTELLTLKRPDFAGGNLESRSCRLPQGLKQLQLFIDRSSVEIFINGGEEVFTSRMFADPEEQRLELKTSNSTSMNVQAWSLREDAIHI</sequence>
<evidence type="ECO:0000256" key="6">
    <source>
        <dbReference type="ARBA" id="ARBA00023295"/>
    </source>
</evidence>
<dbReference type="PANTHER" id="PTHR43101:SF1">
    <property type="entry name" value="BETA-FRUCTOSIDASE"/>
    <property type="match status" value="1"/>
</dbReference>
<dbReference type="SUPFAM" id="SSF75005">
    <property type="entry name" value="Arabinanase/levansucrase/invertase"/>
    <property type="match status" value="1"/>
</dbReference>
<comment type="similarity">
    <text evidence="2 8">Belongs to the glycosyl hydrolase 32 family.</text>
</comment>
<dbReference type="InterPro" id="IPR013148">
    <property type="entry name" value="Glyco_hydro_32_N"/>
</dbReference>
<evidence type="ECO:0000256" key="3">
    <source>
        <dbReference type="ARBA" id="ARBA00012758"/>
    </source>
</evidence>
<dbReference type="RefSeq" id="WP_245031548.1">
    <property type="nucleotide sequence ID" value="NZ_CP095075.1"/>
</dbReference>
<proteinExistence type="inferred from homology"/>
<evidence type="ECO:0000313" key="13">
    <source>
        <dbReference type="Proteomes" id="UP000830326"/>
    </source>
</evidence>
<keyword evidence="6 8" id="KW-0326">Glycosidase</keyword>
<name>A0ABY4HAQ1_9BACI</name>
<reference evidence="12" key="1">
    <citation type="submission" date="2022-04" db="EMBL/GenBank/DDBJ databases">
        <title>Halobacillus sp. isolated from saltern.</title>
        <authorList>
            <person name="Won M."/>
            <person name="Lee C.-M."/>
            <person name="Woen H.-Y."/>
            <person name="Kwon S.-W."/>
        </authorList>
    </citation>
    <scope>NUCLEOTIDE SEQUENCE</scope>
    <source>
        <strain evidence="12">SSHM10-5</strain>
    </source>
</reference>
<dbReference type="Pfam" id="PF00251">
    <property type="entry name" value="Glyco_hydro_32N"/>
    <property type="match status" value="1"/>
</dbReference>
<dbReference type="Pfam" id="PF08244">
    <property type="entry name" value="Glyco_hydro_32C"/>
    <property type="match status" value="1"/>
</dbReference>
<dbReference type="PANTHER" id="PTHR43101">
    <property type="entry name" value="BETA-FRUCTOSIDASE"/>
    <property type="match status" value="1"/>
</dbReference>
<dbReference type="InterPro" id="IPR013320">
    <property type="entry name" value="ConA-like_dom_sf"/>
</dbReference>
<evidence type="ECO:0000256" key="8">
    <source>
        <dbReference type="RuleBase" id="RU362110"/>
    </source>
</evidence>
<accession>A0ABY4HAQ1</accession>
<dbReference type="Gene3D" id="2.60.120.560">
    <property type="entry name" value="Exo-inulinase, domain 1"/>
    <property type="match status" value="1"/>
</dbReference>
<dbReference type="SUPFAM" id="SSF49899">
    <property type="entry name" value="Concanavalin A-like lectins/glucanases"/>
    <property type="match status" value="1"/>
</dbReference>
<gene>
    <name evidence="12" type="ORF">MUO15_18220</name>
</gene>
<comment type="function">
    <text evidence="9">Enables the bacterium to metabolize sucrose as a sole carbon source.</text>
</comment>
<evidence type="ECO:0000259" key="10">
    <source>
        <dbReference type="Pfam" id="PF00251"/>
    </source>
</evidence>
<dbReference type="Proteomes" id="UP000830326">
    <property type="component" value="Chromosome"/>
</dbReference>
<evidence type="ECO:0000256" key="5">
    <source>
        <dbReference type="ARBA" id="ARBA00022801"/>
    </source>
</evidence>
<feature type="domain" description="Glycosyl hydrolase family 32 C-terminal" evidence="11">
    <location>
        <begin position="372"/>
        <end position="471"/>
    </location>
</feature>
<dbReference type="CDD" id="cd18623">
    <property type="entry name" value="GH32_ScrB-like"/>
    <property type="match status" value="1"/>
</dbReference>
<dbReference type="InterPro" id="IPR001362">
    <property type="entry name" value="Glyco_hydro_32"/>
</dbReference>
<organism evidence="12 13">
    <name type="scientific">Halobacillus amylolyticus</name>
    <dbReference type="NCBI Taxonomy" id="2932259"/>
    <lineage>
        <taxon>Bacteria</taxon>
        <taxon>Bacillati</taxon>
        <taxon>Bacillota</taxon>
        <taxon>Bacilli</taxon>
        <taxon>Bacillales</taxon>
        <taxon>Bacillaceae</taxon>
        <taxon>Halobacillus</taxon>
    </lineage>
</organism>
<dbReference type="InterPro" id="IPR051214">
    <property type="entry name" value="GH32_Enzymes"/>
</dbReference>
<dbReference type="EC" id="3.2.1.26" evidence="3 8"/>
<evidence type="ECO:0000256" key="2">
    <source>
        <dbReference type="ARBA" id="ARBA00009902"/>
    </source>
</evidence>
<dbReference type="InterPro" id="IPR018053">
    <property type="entry name" value="Glyco_hydro_32_AS"/>
</dbReference>
<dbReference type="Gene3D" id="2.115.10.20">
    <property type="entry name" value="Glycosyl hydrolase domain, family 43"/>
    <property type="match status" value="1"/>
</dbReference>
<evidence type="ECO:0000313" key="12">
    <source>
        <dbReference type="EMBL" id="UOR11503.1"/>
    </source>
</evidence>
<evidence type="ECO:0000256" key="4">
    <source>
        <dbReference type="ARBA" id="ARBA00019623"/>
    </source>
</evidence>
<dbReference type="InterPro" id="IPR013189">
    <property type="entry name" value="Glyco_hydro_32_C"/>
</dbReference>